<gene>
    <name evidence="4" type="ORF">RNJ44_03305</name>
</gene>
<dbReference type="CDD" id="cd00538">
    <property type="entry name" value="PA"/>
    <property type="match status" value="1"/>
</dbReference>
<dbReference type="Pfam" id="PF04253">
    <property type="entry name" value="TFR_dimer"/>
    <property type="match status" value="1"/>
</dbReference>
<keyword evidence="2" id="KW-1133">Transmembrane helix</keyword>
<proteinExistence type="predicted"/>
<comment type="caution">
    <text evidence="4">The sequence shown here is derived from an EMBL/GenBank/DDBJ whole genome shotgun (WGS) entry which is preliminary data.</text>
</comment>
<feature type="domain" description="Transferrin receptor-like dimerisation" evidence="3">
    <location>
        <begin position="622"/>
        <end position="749"/>
    </location>
</feature>
<dbReference type="PANTHER" id="PTHR10404:SF72">
    <property type="entry name" value="ZINC METALLOPROTEASE TRE2-RELATED"/>
    <property type="match status" value="1"/>
</dbReference>
<evidence type="ECO:0000256" key="1">
    <source>
        <dbReference type="SAM" id="MobiDB-lite"/>
    </source>
</evidence>
<keyword evidence="2" id="KW-0812">Transmembrane</keyword>
<dbReference type="InterPro" id="IPR007365">
    <property type="entry name" value="TFR-like_dimer_dom"/>
</dbReference>
<protein>
    <submittedName>
        <fullName evidence="4">Zinc metalloprotease TRE2</fullName>
    </submittedName>
</protein>
<dbReference type="Gene3D" id="3.40.630.10">
    <property type="entry name" value="Zn peptidases"/>
    <property type="match status" value="1"/>
</dbReference>
<evidence type="ECO:0000313" key="5">
    <source>
        <dbReference type="Proteomes" id="UP001623330"/>
    </source>
</evidence>
<dbReference type="InterPro" id="IPR039373">
    <property type="entry name" value="Peptidase_M28B"/>
</dbReference>
<dbReference type="Gene3D" id="1.20.930.40">
    <property type="entry name" value="Transferrin receptor-like, dimerisation domain"/>
    <property type="match status" value="1"/>
</dbReference>
<keyword evidence="5" id="KW-1185">Reference proteome</keyword>
<organism evidence="4 5">
    <name type="scientific">Nakaseomyces bracarensis</name>
    <dbReference type="NCBI Taxonomy" id="273131"/>
    <lineage>
        <taxon>Eukaryota</taxon>
        <taxon>Fungi</taxon>
        <taxon>Dikarya</taxon>
        <taxon>Ascomycota</taxon>
        <taxon>Saccharomycotina</taxon>
        <taxon>Saccharomycetes</taxon>
        <taxon>Saccharomycetales</taxon>
        <taxon>Saccharomycetaceae</taxon>
        <taxon>Nakaseomyces</taxon>
    </lineage>
</organism>
<keyword evidence="4" id="KW-0482">Metalloprotease</keyword>
<evidence type="ECO:0000313" key="4">
    <source>
        <dbReference type="EMBL" id="KAL3234543.1"/>
    </source>
</evidence>
<dbReference type="PANTHER" id="PTHR10404">
    <property type="entry name" value="N-ACETYLATED-ALPHA-LINKED ACIDIC DIPEPTIDASE"/>
    <property type="match status" value="1"/>
</dbReference>
<feature type="region of interest" description="Disordered" evidence="1">
    <location>
        <begin position="1"/>
        <end position="29"/>
    </location>
</feature>
<evidence type="ECO:0000259" key="3">
    <source>
        <dbReference type="Pfam" id="PF04253"/>
    </source>
</evidence>
<keyword evidence="4" id="KW-0645">Protease</keyword>
<dbReference type="EMBL" id="JBEVYD010000003">
    <property type="protein sequence ID" value="KAL3234543.1"/>
    <property type="molecule type" value="Genomic_DNA"/>
</dbReference>
<reference evidence="4 5" key="1">
    <citation type="submission" date="2024-05" db="EMBL/GenBank/DDBJ databases">
        <title>Long read based assembly of the Candida bracarensis genome reveals expanded adhesin content.</title>
        <authorList>
            <person name="Marcet-Houben M."/>
            <person name="Ksiezopolska E."/>
            <person name="Gabaldon T."/>
        </authorList>
    </citation>
    <scope>NUCLEOTIDE SEQUENCE [LARGE SCALE GENOMIC DNA]</scope>
    <source>
        <strain evidence="4 5">CBM6</strain>
    </source>
</reference>
<name>A0ABR4NZC0_9SACH</name>
<keyword evidence="2" id="KW-0472">Membrane</keyword>
<dbReference type="GO" id="GO:0008237">
    <property type="term" value="F:metallopeptidase activity"/>
    <property type="evidence" value="ECO:0007669"/>
    <property type="project" value="UniProtKB-KW"/>
</dbReference>
<dbReference type="InterPro" id="IPR036757">
    <property type="entry name" value="TFR-like_dimer_dom_sf"/>
</dbReference>
<feature type="transmembrane region" description="Helical" evidence="2">
    <location>
        <begin position="101"/>
        <end position="119"/>
    </location>
</feature>
<accession>A0ABR4NZC0</accession>
<dbReference type="SUPFAM" id="SSF52025">
    <property type="entry name" value="PA domain"/>
    <property type="match status" value="1"/>
</dbReference>
<keyword evidence="4" id="KW-0378">Hydrolase</keyword>
<dbReference type="Proteomes" id="UP001623330">
    <property type="component" value="Unassembled WGS sequence"/>
</dbReference>
<evidence type="ECO:0000256" key="2">
    <source>
        <dbReference type="SAM" id="Phobius"/>
    </source>
</evidence>
<dbReference type="SUPFAM" id="SSF53187">
    <property type="entry name" value="Zn-dependent exopeptidases"/>
    <property type="match status" value="1"/>
</dbReference>
<dbReference type="InterPro" id="IPR046450">
    <property type="entry name" value="PA_dom_sf"/>
</dbReference>
<dbReference type="SUPFAM" id="SSF47672">
    <property type="entry name" value="Transferrin receptor-like dimerisation domain"/>
    <property type="match status" value="1"/>
</dbReference>
<sequence length="753" mass="85721">MVRQQYSRVSREERIDEESSGEVNRDIPADPPAYDAAEMDFEDLEPERVSFPSKLKQWRDSIQSQIVYPMRVRVMDPVVQMWRMMFDKIDYYLSKVGNPLILSRFIYMILMSLIVLLIWRSGLLPNNKARGENGKFSDHRILLDYAKKSIDLSKLEKDWEYLSSMPHLSGTKGDTAICDFIMKTFKNNGVKMVEEYHYETFMNYPGVPTLSINDGGETIDFQLSEENFNPYSPNGNIDSARLVNGGKGSLKELESLRSQGLLEDDYILLIEYGNVVSEQILAAEKFGAKAVIFISESWNGKDDIVQKKSVALPQYSTGNPKDGGWFTEKKVLEPKEMIPKIPSIPISKEQGNQLFNFLSDNKKSRDTVRVNLHVNNSIRDAHPATDIVAKLDGSEQSGRAIILLASRTSIDQGAMYPNSGTATMLSILQLMQELRFKFNWEPLRSIYFISVGATEYNYAGATELMKDKYQSIIEGVYNVIDVSELGLWDMSKEIDVETHPFFFELFGAIDSQQDFKLEVKHVEHYGDWVPFMAAGIPVTVLSTKGIISNSNLIYSKEDTFANFKDSFTAAAKSGAIDDMLLFLLNVVLKVIDSPLLPINLHPYVDFIVKDLDTINAENNGVLNLQPVMQGLSNWREIARQWLEGVKSWEEVVLEHDGGFEPTLIYLDRTSWNTQIANAARYLVSWKGVPNRSFYRNLFLGPEYWTQLDEARKSWTMPGLRDLLHEGKIEDANNHLSEMGRVLEEGSHMFVDNS</sequence>